<feature type="domain" description="Peptidase M24" evidence="3">
    <location>
        <begin position="138"/>
        <end position="341"/>
    </location>
</feature>
<dbReference type="InterPro" id="IPR036005">
    <property type="entry name" value="Creatinase/aminopeptidase-like"/>
</dbReference>
<keyword evidence="5" id="KW-0645">Protease</keyword>
<keyword evidence="5" id="KW-0031">Aminopeptidase</keyword>
<evidence type="ECO:0000259" key="4">
    <source>
        <dbReference type="Pfam" id="PF01321"/>
    </source>
</evidence>
<keyword evidence="1" id="KW-0479">Metal-binding</keyword>
<evidence type="ECO:0000313" key="5">
    <source>
        <dbReference type="EMBL" id="QJY48456.1"/>
    </source>
</evidence>
<dbReference type="CDD" id="cd01092">
    <property type="entry name" value="APP-like"/>
    <property type="match status" value="1"/>
</dbReference>
<evidence type="ECO:0000256" key="1">
    <source>
        <dbReference type="ARBA" id="ARBA00022723"/>
    </source>
</evidence>
<dbReference type="RefSeq" id="WP_172162166.1">
    <property type="nucleotide sequence ID" value="NZ_CP053564.1"/>
</dbReference>
<evidence type="ECO:0000313" key="6">
    <source>
        <dbReference type="Proteomes" id="UP000505377"/>
    </source>
</evidence>
<dbReference type="Pfam" id="PF00557">
    <property type="entry name" value="Peptidase_M24"/>
    <property type="match status" value="1"/>
</dbReference>
<dbReference type="AlphaFoldDB" id="A0A6M6JM51"/>
<dbReference type="KEGG" id="pbro:HOP40_23910"/>
<dbReference type="InterPro" id="IPR050659">
    <property type="entry name" value="Peptidase_M24B"/>
</dbReference>
<feature type="domain" description="Creatinase N-terminal" evidence="4">
    <location>
        <begin position="6"/>
        <end position="130"/>
    </location>
</feature>
<dbReference type="PROSITE" id="PS00491">
    <property type="entry name" value="PROLINE_PEPTIDASE"/>
    <property type="match status" value="1"/>
</dbReference>
<dbReference type="Proteomes" id="UP000505377">
    <property type="component" value="Chromosome"/>
</dbReference>
<dbReference type="GO" id="GO:0004177">
    <property type="term" value="F:aminopeptidase activity"/>
    <property type="evidence" value="ECO:0007669"/>
    <property type="project" value="UniProtKB-KW"/>
</dbReference>
<gene>
    <name evidence="5" type="ORF">HOP40_23910</name>
</gene>
<keyword evidence="2" id="KW-0378">Hydrolase</keyword>
<dbReference type="InterPro" id="IPR000587">
    <property type="entry name" value="Creatinase_N"/>
</dbReference>
<dbReference type="SUPFAM" id="SSF55920">
    <property type="entry name" value="Creatinase/aminopeptidase"/>
    <property type="match status" value="1"/>
</dbReference>
<organism evidence="5 6">
    <name type="scientific">Pseudonocardia broussonetiae</name>
    <dbReference type="NCBI Taxonomy" id="2736640"/>
    <lineage>
        <taxon>Bacteria</taxon>
        <taxon>Bacillati</taxon>
        <taxon>Actinomycetota</taxon>
        <taxon>Actinomycetes</taxon>
        <taxon>Pseudonocardiales</taxon>
        <taxon>Pseudonocardiaceae</taxon>
        <taxon>Pseudonocardia</taxon>
    </lineage>
</organism>
<dbReference type="EMBL" id="CP053564">
    <property type="protein sequence ID" value="QJY48456.1"/>
    <property type="molecule type" value="Genomic_DNA"/>
</dbReference>
<dbReference type="Gene3D" id="3.90.230.10">
    <property type="entry name" value="Creatinase/methionine aminopeptidase superfamily"/>
    <property type="match status" value="1"/>
</dbReference>
<dbReference type="PRINTS" id="PR00599">
    <property type="entry name" value="MAPEPTIDASE"/>
</dbReference>
<name>A0A6M6JM51_9PSEU</name>
<dbReference type="GO" id="GO:0046872">
    <property type="term" value="F:metal ion binding"/>
    <property type="evidence" value="ECO:0007669"/>
    <property type="project" value="UniProtKB-KW"/>
</dbReference>
<dbReference type="PANTHER" id="PTHR46112">
    <property type="entry name" value="AMINOPEPTIDASE"/>
    <property type="match status" value="1"/>
</dbReference>
<dbReference type="SUPFAM" id="SSF53092">
    <property type="entry name" value="Creatinase/prolidase N-terminal domain"/>
    <property type="match status" value="1"/>
</dbReference>
<dbReference type="InterPro" id="IPR000994">
    <property type="entry name" value="Pept_M24"/>
</dbReference>
<proteinExistence type="predicted"/>
<dbReference type="InterPro" id="IPR001131">
    <property type="entry name" value="Peptidase_M24B_aminopep-P_CS"/>
</dbReference>
<dbReference type="InterPro" id="IPR029149">
    <property type="entry name" value="Creatin/AminoP/Spt16_N"/>
</dbReference>
<evidence type="ECO:0000259" key="3">
    <source>
        <dbReference type="Pfam" id="PF00557"/>
    </source>
</evidence>
<accession>A0A6M6JM51</accession>
<dbReference type="Pfam" id="PF01321">
    <property type="entry name" value="Creatinase_N"/>
    <property type="match status" value="1"/>
</dbReference>
<evidence type="ECO:0000256" key="2">
    <source>
        <dbReference type="ARBA" id="ARBA00022801"/>
    </source>
</evidence>
<dbReference type="Gene3D" id="3.40.350.10">
    <property type="entry name" value="Creatinase/prolidase N-terminal domain"/>
    <property type="match status" value="1"/>
</dbReference>
<dbReference type="InterPro" id="IPR001714">
    <property type="entry name" value="Pept_M24_MAP"/>
</dbReference>
<protein>
    <submittedName>
        <fullName evidence="5">Aminopeptidase P family protein</fullName>
    </submittedName>
</protein>
<reference evidence="5 6" key="1">
    <citation type="submission" date="2020-05" db="EMBL/GenBank/DDBJ databases">
        <authorList>
            <person name="Mo P."/>
        </authorList>
    </citation>
    <scope>NUCLEOTIDE SEQUENCE [LARGE SCALE GENOMIC DNA]</scope>
    <source>
        <strain evidence="5 6">Gen01</strain>
    </source>
</reference>
<dbReference type="PANTHER" id="PTHR46112:SF8">
    <property type="entry name" value="CYTOPLASMIC PEPTIDASE PEPQ-RELATED"/>
    <property type="match status" value="1"/>
</dbReference>
<dbReference type="GO" id="GO:0008235">
    <property type="term" value="F:metalloexopeptidase activity"/>
    <property type="evidence" value="ECO:0007669"/>
    <property type="project" value="UniProtKB-ARBA"/>
</dbReference>
<sequence>MTPSARRAALRALLPAREVDALLVTDLVNIRYLTGFTGSNAALLVHVDGDGSSRFCTDARYRSQSAAQVPDLERVEDRACARTLVAGAAVGRLGFESDAVTVDAHAALVDVAGDTALHRVPGLVQRLRTVKDESEIDALRAACAAADAALTDLVDAGGIAPGRTEREVALDLEDRMRRHGAQGPAFETIVAAGPHSAVPHHRPTDAVLRRGDLVKIDFGALVGGYHSDTTRTVVLGPPADWQRELHDLVAAAQRAGRDALAPGADVVAVDAAARSVCEEAGRGREFLHGLGHGVGLQIHEAPLLARTGVGVLAAGMAVTVEPGVYLEGRGGVRIEDTVVVRDGGPEVLTATTRELLHL</sequence>
<keyword evidence="6" id="KW-1185">Reference proteome</keyword>